<organism evidence="1 2">
    <name type="scientific">Corynebacterium parakroppenstedtii</name>
    <dbReference type="NCBI Taxonomy" id="2828363"/>
    <lineage>
        <taxon>Bacteria</taxon>
        <taxon>Bacillati</taxon>
        <taxon>Actinomycetota</taxon>
        <taxon>Actinomycetes</taxon>
        <taxon>Mycobacteriales</taxon>
        <taxon>Corynebacteriaceae</taxon>
        <taxon>Corynebacterium</taxon>
    </lineage>
</organism>
<evidence type="ECO:0000313" key="2">
    <source>
        <dbReference type="Proteomes" id="UP001200604"/>
    </source>
</evidence>
<sequence>MKHLELVNLTNEYIWKSKKYTKRLEQYKQELIIHIEWMKNQIDKTTNPEIIKHYKNNIKARKQEIKQVEIKIIDEKSKTKQYIKYEKEGNIFG</sequence>
<name>A0ABS9HNQ9_9CORY</name>
<accession>A0ABS9HNQ9</accession>
<reference evidence="1 2" key="1">
    <citation type="submission" date="2022-01" db="EMBL/GenBank/DDBJ databases">
        <title>Identification and Characterization of Corynebacterium sp.</title>
        <authorList>
            <person name="Luo Q."/>
            <person name="Qu P."/>
            <person name="Chen Q."/>
        </authorList>
    </citation>
    <scope>NUCLEOTIDE SEQUENCE [LARGE SCALE GENOMIC DNA]</scope>
    <source>
        <strain evidence="1 2">MC-12</strain>
    </source>
</reference>
<proteinExistence type="predicted"/>
<gene>
    <name evidence="1" type="ORF">L3H44_10960</name>
</gene>
<protein>
    <submittedName>
        <fullName evidence="1">Uncharacterized protein</fullName>
    </submittedName>
</protein>
<evidence type="ECO:0000313" key="1">
    <source>
        <dbReference type="EMBL" id="MCF6774904.1"/>
    </source>
</evidence>
<keyword evidence="2" id="KW-1185">Reference proteome</keyword>
<dbReference type="EMBL" id="JAKJKU010000030">
    <property type="protein sequence ID" value="MCF6774904.1"/>
    <property type="molecule type" value="Genomic_DNA"/>
</dbReference>
<comment type="caution">
    <text evidence="1">The sequence shown here is derived from an EMBL/GenBank/DDBJ whole genome shotgun (WGS) entry which is preliminary data.</text>
</comment>
<dbReference type="Proteomes" id="UP001200604">
    <property type="component" value="Unassembled WGS sequence"/>
</dbReference>